<proteinExistence type="predicted"/>
<organism evidence="1 2">
    <name type="scientific">Streptomyces cyanogenus</name>
    <dbReference type="NCBI Taxonomy" id="80860"/>
    <lineage>
        <taxon>Bacteria</taxon>
        <taxon>Bacillati</taxon>
        <taxon>Actinomycetota</taxon>
        <taxon>Actinomycetes</taxon>
        <taxon>Kitasatosporales</taxon>
        <taxon>Streptomycetaceae</taxon>
        <taxon>Streptomyces</taxon>
    </lineage>
</organism>
<sequence length="361" mass="38245">MTRSVWLAFTPRDSLFIRDGRAFDAGADNAARAVWPNPSTLAGAVGAALGGEPDEVRGPVLARRSRGGRWTPYFPVPADIVAVPDSGEVARLRPGKAPEGSATDLGDAVPCWLDAAGKAGTGQSWGGWLPGEELRRYLAGELVAPVARAGDVECLRETPVQSEPHVGLARTDEHTARPGFLYQAAHLRMADGWGFLAECVVSDGWDVEPRQSVPFGGRGRLAWVEVAGSVRWPQPPQRTGPHTFPDGRIALYVATPALWHDGWRPPLPDGAKLVAAAVPDAEPVATAKPGRGGARPTDRMLRWAVPAGSVYCLKFADAAAASAWALGDAGRPRVHGTAYGREPADRLRTAGFGVVLTGVWT</sequence>
<dbReference type="Gene3D" id="2.60.40.4350">
    <property type="match status" value="1"/>
</dbReference>
<dbReference type="InterPro" id="IPR019117">
    <property type="entry name" value="CRISPR-assoc_protein_Cmr3"/>
</dbReference>
<evidence type="ECO:0000313" key="1">
    <source>
        <dbReference type="EMBL" id="QTD99987.1"/>
    </source>
</evidence>
<keyword evidence="2" id="KW-1185">Reference proteome</keyword>
<dbReference type="Proteomes" id="UP000663908">
    <property type="component" value="Chromosome"/>
</dbReference>
<dbReference type="EMBL" id="CP071839">
    <property type="protein sequence ID" value="QTD99987.1"/>
    <property type="molecule type" value="Genomic_DNA"/>
</dbReference>
<evidence type="ECO:0000313" key="2">
    <source>
        <dbReference type="Proteomes" id="UP000663908"/>
    </source>
</evidence>
<gene>
    <name evidence="1" type="ORF">S1361_21810</name>
</gene>
<dbReference type="Pfam" id="PF09700">
    <property type="entry name" value="Cas_Cmr3"/>
    <property type="match status" value="1"/>
</dbReference>
<name>A0ABX7TUM1_STRCY</name>
<dbReference type="RefSeq" id="WP_208033494.1">
    <property type="nucleotide sequence ID" value="NZ_CP071839.1"/>
</dbReference>
<reference evidence="1 2" key="1">
    <citation type="submission" date="2021-03" db="EMBL/GenBank/DDBJ databases">
        <title>Complete genome sequence of Streptomyces cyanogenus S136, producer of anticancer angucycline landomycin A.</title>
        <authorList>
            <person name="Hrab P."/>
            <person name="Ruckert C."/>
            <person name="Busche T."/>
            <person name="Ostash I."/>
            <person name="Kalinowski J."/>
            <person name="Fedorenko V."/>
            <person name="Yushchuk O."/>
            <person name="Ostash B."/>
        </authorList>
    </citation>
    <scope>NUCLEOTIDE SEQUENCE [LARGE SCALE GENOMIC DNA]</scope>
    <source>
        <strain evidence="1 2">S136</strain>
    </source>
</reference>
<accession>A0ABX7TUM1</accession>
<dbReference type="Gene3D" id="3.30.70.2940">
    <property type="match status" value="1"/>
</dbReference>
<protein>
    <submittedName>
        <fullName evidence="1">CRISPR-associated protein</fullName>
    </submittedName>
</protein>